<dbReference type="KEGG" id="ock:EXM22_04020"/>
<sequence length="290" mass="32447">MENPSSHKDNYLFLDCGDQKRLESIDGKTFVRQAPQANYSPSPKVSWTSPDYEFNSAQKSPSWTPPLNAVKTLPDFHCGTLVMEIRLSENGQIGVYPEQKLNWDWLNKVIANAQRPLRILNGFAYTGGSSIVCAQALGKTDHSEVCHLDASSSAVNWAKINRDKSGLPDDSIRFIVDDIRRFLEREIRRGKFYDGVILDPPAFGRAKGGKTWVLKRDLSSLMDLCRQILVPNPAFFLLSCHDPEMSKGDLEQILAETLKAEKSEIETIDLTLNSHAGNSLPNGIAARWRA</sequence>
<name>A0A5C1QKY5_9SPIO</name>
<dbReference type="GO" id="GO:0032259">
    <property type="term" value="P:methylation"/>
    <property type="evidence" value="ECO:0007669"/>
    <property type="project" value="UniProtKB-KW"/>
</dbReference>
<dbReference type="PANTHER" id="PTHR43042">
    <property type="entry name" value="SAM-DEPENDENT METHYLTRANSFERASE"/>
    <property type="match status" value="1"/>
</dbReference>
<keyword evidence="6" id="KW-1185">Reference proteome</keyword>
<evidence type="ECO:0000256" key="3">
    <source>
        <dbReference type="ARBA" id="ARBA00022691"/>
    </source>
</evidence>
<dbReference type="OrthoDB" id="9805492at2"/>
<gene>
    <name evidence="5" type="ORF">EXM22_04020</name>
</gene>
<protein>
    <recommendedName>
        <fullName evidence="4">S-adenosylmethionine-dependent methyltransferase domain-containing protein</fullName>
    </recommendedName>
</protein>
<accession>A0A5C1QKY5</accession>
<feature type="domain" description="S-adenosylmethionine-dependent methyltransferase" evidence="4">
    <location>
        <begin position="81"/>
        <end position="246"/>
    </location>
</feature>
<organism evidence="5 6">
    <name type="scientific">Oceanispirochaeta crateris</name>
    <dbReference type="NCBI Taxonomy" id="2518645"/>
    <lineage>
        <taxon>Bacteria</taxon>
        <taxon>Pseudomonadati</taxon>
        <taxon>Spirochaetota</taxon>
        <taxon>Spirochaetia</taxon>
        <taxon>Spirochaetales</taxon>
        <taxon>Spirochaetaceae</taxon>
        <taxon>Oceanispirochaeta</taxon>
    </lineage>
</organism>
<reference evidence="5 6" key="1">
    <citation type="submission" date="2019-02" db="EMBL/GenBank/DDBJ databases">
        <title>Complete Genome Sequence and Methylome Analysis of free living Spirochaetas.</title>
        <authorList>
            <person name="Fomenkov A."/>
            <person name="Dubinina G."/>
            <person name="Leshcheva N."/>
            <person name="Mikheeva N."/>
            <person name="Grabovich M."/>
            <person name="Vincze T."/>
            <person name="Roberts R.J."/>
        </authorList>
    </citation>
    <scope>NUCLEOTIDE SEQUENCE [LARGE SCALE GENOMIC DNA]</scope>
    <source>
        <strain evidence="5 6">K2</strain>
    </source>
</reference>
<keyword evidence="3" id="KW-0949">S-adenosyl-L-methionine</keyword>
<evidence type="ECO:0000313" key="6">
    <source>
        <dbReference type="Proteomes" id="UP000324209"/>
    </source>
</evidence>
<dbReference type="RefSeq" id="WP_149485278.1">
    <property type="nucleotide sequence ID" value="NZ_CP036150.1"/>
</dbReference>
<dbReference type="InterPro" id="IPR013780">
    <property type="entry name" value="Glyco_hydro_b"/>
</dbReference>
<dbReference type="EMBL" id="CP036150">
    <property type="protein sequence ID" value="QEN07196.1"/>
    <property type="molecule type" value="Genomic_DNA"/>
</dbReference>
<dbReference type="Proteomes" id="UP000324209">
    <property type="component" value="Chromosome"/>
</dbReference>
<evidence type="ECO:0000259" key="4">
    <source>
        <dbReference type="Pfam" id="PF10672"/>
    </source>
</evidence>
<dbReference type="InterPro" id="IPR019614">
    <property type="entry name" value="SAM-dep_methyl-trfase"/>
</dbReference>
<keyword evidence="1" id="KW-0489">Methyltransferase</keyword>
<evidence type="ECO:0000256" key="2">
    <source>
        <dbReference type="ARBA" id="ARBA00022679"/>
    </source>
</evidence>
<dbReference type="CDD" id="cd02440">
    <property type="entry name" value="AdoMet_MTases"/>
    <property type="match status" value="1"/>
</dbReference>
<dbReference type="Gene3D" id="2.60.40.1180">
    <property type="entry name" value="Golgi alpha-mannosidase II"/>
    <property type="match status" value="1"/>
</dbReference>
<evidence type="ECO:0000313" key="5">
    <source>
        <dbReference type="EMBL" id="QEN07196.1"/>
    </source>
</evidence>
<dbReference type="InterPro" id="IPR029063">
    <property type="entry name" value="SAM-dependent_MTases_sf"/>
</dbReference>
<dbReference type="Gene3D" id="3.40.50.150">
    <property type="entry name" value="Vaccinia Virus protein VP39"/>
    <property type="match status" value="1"/>
</dbReference>
<proteinExistence type="predicted"/>
<dbReference type="SUPFAM" id="SSF53335">
    <property type="entry name" value="S-adenosyl-L-methionine-dependent methyltransferases"/>
    <property type="match status" value="1"/>
</dbReference>
<dbReference type="PANTHER" id="PTHR43042:SF2">
    <property type="entry name" value="SAM-DEPENDENT METHYLTRANSFERASE"/>
    <property type="match status" value="1"/>
</dbReference>
<dbReference type="Pfam" id="PF10672">
    <property type="entry name" value="Methyltrans_SAM"/>
    <property type="match status" value="1"/>
</dbReference>
<dbReference type="GO" id="GO:0008168">
    <property type="term" value="F:methyltransferase activity"/>
    <property type="evidence" value="ECO:0007669"/>
    <property type="project" value="UniProtKB-KW"/>
</dbReference>
<keyword evidence="2" id="KW-0808">Transferase</keyword>
<evidence type="ECO:0000256" key="1">
    <source>
        <dbReference type="ARBA" id="ARBA00022603"/>
    </source>
</evidence>
<dbReference type="AlphaFoldDB" id="A0A5C1QKY5"/>